<protein>
    <submittedName>
        <fullName evidence="3">Uncharacterized protein</fullName>
    </submittedName>
</protein>
<dbReference type="Proteomes" id="UP000643405">
    <property type="component" value="Unassembled WGS sequence"/>
</dbReference>
<keyword evidence="4" id="KW-1185">Reference proteome</keyword>
<sequence>MAQTQFISSRSEDVDPRPLTNQSVPAKSLFAYAVFSIAFAFTAAMVFGVI</sequence>
<reference evidence="3" key="1">
    <citation type="submission" date="2020-09" db="EMBL/GenBank/DDBJ databases">
        <title>Genome seq and assembly of Tianweitania sp.</title>
        <authorList>
            <person name="Chhetri G."/>
        </authorList>
    </citation>
    <scope>NUCLEOTIDE SEQUENCE</scope>
    <source>
        <strain evidence="3">Rool2</strain>
    </source>
</reference>
<keyword evidence="2" id="KW-1133">Transmembrane helix</keyword>
<evidence type="ECO:0000313" key="4">
    <source>
        <dbReference type="Proteomes" id="UP000643405"/>
    </source>
</evidence>
<dbReference type="AlphaFoldDB" id="A0A8J6PT56"/>
<evidence type="ECO:0000256" key="1">
    <source>
        <dbReference type="SAM" id="MobiDB-lite"/>
    </source>
</evidence>
<evidence type="ECO:0000313" key="3">
    <source>
        <dbReference type="EMBL" id="MBD0414794.1"/>
    </source>
</evidence>
<dbReference type="RefSeq" id="WP_188164214.1">
    <property type="nucleotide sequence ID" value="NZ_JACVVX010000002.1"/>
</dbReference>
<evidence type="ECO:0000256" key="2">
    <source>
        <dbReference type="SAM" id="Phobius"/>
    </source>
</evidence>
<keyword evidence="2" id="KW-0472">Membrane</keyword>
<feature type="region of interest" description="Disordered" evidence="1">
    <location>
        <begin position="1"/>
        <end position="20"/>
    </location>
</feature>
<keyword evidence="2" id="KW-0812">Transmembrane</keyword>
<gene>
    <name evidence="3" type="ORF">ICI42_09025</name>
</gene>
<accession>A0A8J6PT56</accession>
<feature type="transmembrane region" description="Helical" evidence="2">
    <location>
        <begin position="29"/>
        <end position="49"/>
    </location>
</feature>
<dbReference type="EMBL" id="JACVVX010000002">
    <property type="protein sequence ID" value="MBD0414794.1"/>
    <property type="molecule type" value="Genomic_DNA"/>
</dbReference>
<name>A0A8J6PT56_9HYPH</name>
<proteinExistence type="predicted"/>
<organism evidence="3 4">
    <name type="scientific">Oryzicola mucosus</name>
    <dbReference type="NCBI Taxonomy" id="2767425"/>
    <lineage>
        <taxon>Bacteria</taxon>
        <taxon>Pseudomonadati</taxon>
        <taxon>Pseudomonadota</taxon>
        <taxon>Alphaproteobacteria</taxon>
        <taxon>Hyphomicrobiales</taxon>
        <taxon>Phyllobacteriaceae</taxon>
        <taxon>Oryzicola</taxon>
    </lineage>
</organism>
<comment type="caution">
    <text evidence="3">The sequence shown here is derived from an EMBL/GenBank/DDBJ whole genome shotgun (WGS) entry which is preliminary data.</text>
</comment>